<evidence type="ECO:0000313" key="3">
    <source>
        <dbReference type="Proteomes" id="UP000054279"/>
    </source>
</evidence>
<proteinExistence type="predicted"/>
<keyword evidence="1" id="KW-0812">Transmembrane</keyword>
<organism evidence="2 3">
    <name type="scientific">Sphaerobolus stellatus (strain SS14)</name>
    <dbReference type="NCBI Taxonomy" id="990650"/>
    <lineage>
        <taxon>Eukaryota</taxon>
        <taxon>Fungi</taxon>
        <taxon>Dikarya</taxon>
        <taxon>Basidiomycota</taxon>
        <taxon>Agaricomycotina</taxon>
        <taxon>Agaricomycetes</taxon>
        <taxon>Phallomycetidae</taxon>
        <taxon>Geastrales</taxon>
        <taxon>Sphaerobolaceae</taxon>
        <taxon>Sphaerobolus</taxon>
    </lineage>
</organism>
<evidence type="ECO:0000256" key="1">
    <source>
        <dbReference type="SAM" id="Phobius"/>
    </source>
</evidence>
<keyword evidence="1" id="KW-0472">Membrane</keyword>
<evidence type="ECO:0000313" key="2">
    <source>
        <dbReference type="EMBL" id="KIJ25789.1"/>
    </source>
</evidence>
<dbReference type="HOGENOM" id="CLU_3070206_0_0_1"/>
<keyword evidence="3" id="KW-1185">Reference proteome</keyword>
<dbReference type="Proteomes" id="UP000054279">
    <property type="component" value="Unassembled WGS sequence"/>
</dbReference>
<dbReference type="EMBL" id="KN837399">
    <property type="protein sequence ID" value="KIJ25789.1"/>
    <property type="molecule type" value="Genomic_DNA"/>
</dbReference>
<protein>
    <submittedName>
        <fullName evidence="2">Uncharacterized protein</fullName>
    </submittedName>
</protein>
<sequence>MDDCTGIIKITVFIFIWLGNAFLWLAPRLVREMEVNHAYPDSALPIPNFYAAA</sequence>
<feature type="transmembrane region" description="Helical" evidence="1">
    <location>
        <begin position="6"/>
        <end position="26"/>
    </location>
</feature>
<dbReference type="AlphaFoldDB" id="A0A0C9TVC8"/>
<reference evidence="2 3" key="1">
    <citation type="submission" date="2014-06" db="EMBL/GenBank/DDBJ databases">
        <title>Evolutionary Origins and Diversification of the Mycorrhizal Mutualists.</title>
        <authorList>
            <consortium name="DOE Joint Genome Institute"/>
            <consortium name="Mycorrhizal Genomics Consortium"/>
            <person name="Kohler A."/>
            <person name="Kuo A."/>
            <person name="Nagy L.G."/>
            <person name="Floudas D."/>
            <person name="Copeland A."/>
            <person name="Barry K.W."/>
            <person name="Cichocki N."/>
            <person name="Veneault-Fourrey C."/>
            <person name="LaButti K."/>
            <person name="Lindquist E.A."/>
            <person name="Lipzen A."/>
            <person name="Lundell T."/>
            <person name="Morin E."/>
            <person name="Murat C."/>
            <person name="Riley R."/>
            <person name="Ohm R."/>
            <person name="Sun H."/>
            <person name="Tunlid A."/>
            <person name="Henrissat B."/>
            <person name="Grigoriev I.V."/>
            <person name="Hibbett D.S."/>
            <person name="Martin F."/>
        </authorList>
    </citation>
    <scope>NUCLEOTIDE SEQUENCE [LARGE SCALE GENOMIC DNA]</scope>
    <source>
        <strain evidence="2 3">SS14</strain>
    </source>
</reference>
<keyword evidence="1" id="KW-1133">Transmembrane helix</keyword>
<accession>A0A0C9TVC8</accession>
<gene>
    <name evidence="2" type="ORF">M422DRAFT_38493</name>
</gene>
<name>A0A0C9TVC8_SPHS4</name>